<keyword evidence="3" id="KW-1185">Reference proteome</keyword>
<gene>
    <name evidence="2" type="ORF">BU251_08950</name>
</gene>
<dbReference type="InterPro" id="IPR006429">
    <property type="entry name" value="Phage_lambda_portal"/>
</dbReference>
<dbReference type="RefSeq" id="WP_128700808.1">
    <property type="nucleotide sequence ID" value="NZ_CP019384.1"/>
</dbReference>
<dbReference type="OrthoDB" id="622132at2"/>
<evidence type="ECO:0000313" key="3">
    <source>
        <dbReference type="Proteomes" id="UP000287243"/>
    </source>
</evidence>
<evidence type="ECO:0000256" key="1">
    <source>
        <dbReference type="SAM" id="MobiDB-lite"/>
    </source>
</evidence>
<proteinExistence type="predicted"/>
<sequence>MKTPLTEKLSSGLDGLISFFSPCAGLKRRMYREAIKVTKSFSSYRGASRDRLRSSWMPGGGSADADLLPELKDIRERSRDLNRNDAHASGITSTMTVNVVGSGIRPQSRIDRDELGLGEEEAAKFQKDAERVWKRWIPYADAGRRMDFYEIQQLVDRQILENGEALIVPMMIEDPSRPYRTALQVIESDRLDTPSDKRGDKSIRAGVRIGEKGEAVSYFIQKTHPGESRIAKSGDKEFMEIPAFNEYGRRNVFHLYYVLRSGQTRGVPFFAPVLSYFKDLGEYAEAELVAARIAACFSLFVTSEASMDVSAGGVYERNPSGQFIESLEPGMIKHLMPGESITSFNPQRPGSSFEPFVDRILKAISAALGLPYELVAKDFSKTNYSSARAALLEARRYFRMRQEWLAQKFCQPVWDMLLEEVYLKGEISAETFYEKRQRWTGASWIAPGWEWVDPLKEAQAAEVGLRNGIVTYSDLYAQDGKDWEECFEQRKREQEKMKKLGLEVQDENKAKEKQKNTGEENEEDSGGGKKPNGNAD</sequence>
<organism evidence="2 3">
    <name type="scientific">Velamenicoccus archaeovorus</name>
    <dbReference type="NCBI Taxonomy" id="1930593"/>
    <lineage>
        <taxon>Bacteria</taxon>
        <taxon>Pseudomonadati</taxon>
        <taxon>Candidatus Omnitrophota</taxon>
        <taxon>Candidatus Velamenicoccus</taxon>
    </lineage>
</organism>
<reference evidence="2 3" key="1">
    <citation type="submission" date="2017-01" db="EMBL/GenBank/DDBJ databases">
        <title>First insights into the biology of 'candidatus Vampirococcus archaeovorus'.</title>
        <authorList>
            <person name="Kizina J."/>
            <person name="Jordan S."/>
            <person name="Stueber K."/>
            <person name="Reinhardt R."/>
            <person name="Harder J."/>
        </authorList>
    </citation>
    <scope>NUCLEOTIDE SEQUENCE [LARGE SCALE GENOMIC DNA]</scope>
    <source>
        <strain evidence="2 3">LiM</strain>
    </source>
</reference>
<protein>
    <submittedName>
        <fullName evidence="2">Phage portal protein</fullName>
    </submittedName>
</protein>
<dbReference type="NCBIfam" id="TIGR01539">
    <property type="entry name" value="portal_lambda"/>
    <property type="match status" value="1"/>
</dbReference>
<dbReference type="Pfam" id="PF05136">
    <property type="entry name" value="Phage_portal_2"/>
    <property type="match status" value="1"/>
</dbReference>
<dbReference type="GO" id="GO:0005198">
    <property type="term" value="F:structural molecule activity"/>
    <property type="evidence" value="ECO:0007669"/>
    <property type="project" value="InterPro"/>
</dbReference>
<feature type="region of interest" description="Disordered" evidence="1">
    <location>
        <begin position="497"/>
        <end position="536"/>
    </location>
</feature>
<dbReference type="EMBL" id="CP019384">
    <property type="protein sequence ID" value="QAT17842.1"/>
    <property type="molecule type" value="Genomic_DNA"/>
</dbReference>
<dbReference type="KEGG" id="vai:BU251_08950"/>
<feature type="compositionally biased region" description="Basic and acidic residues" evidence="1">
    <location>
        <begin position="497"/>
        <end position="518"/>
    </location>
</feature>
<evidence type="ECO:0000313" key="2">
    <source>
        <dbReference type="EMBL" id="QAT17842.1"/>
    </source>
</evidence>
<dbReference type="Proteomes" id="UP000287243">
    <property type="component" value="Chromosome"/>
</dbReference>
<dbReference type="AlphaFoldDB" id="A0A410P6W5"/>
<dbReference type="GO" id="GO:0019068">
    <property type="term" value="P:virion assembly"/>
    <property type="evidence" value="ECO:0007669"/>
    <property type="project" value="InterPro"/>
</dbReference>
<name>A0A410P6W5_VELA1</name>
<accession>A0A410P6W5</accession>